<dbReference type="CDD" id="cd00059">
    <property type="entry name" value="FH_FOX"/>
    <property type="match status" value="1"/>
</dbReference>
<dbReference type="PANTHER" id="PTHR45881:SF1">
    <property type="entry name" value="FORK HEAD PROTEIN HOMOLOG 2"/>
    <property type="match status" value="1"/>
</dbReference>
<reference evidence="9 10" key="1">
    <citation type="submission" date="2009-11" db="EMBL/GenBank/DDBJ databases">
        <title>Annotation of Allomyces macrogynus ATCC 38327.</title>
        <authorList>
            <consortium name="The Broad Institute Genome Sequencing Platform"/>
            <person name="Russ C."/>
            <person name="Cuomo C."/>
            <person name="Burger G."/>
            <person name="Gray M.W."/>
            <person name="Holland P.W.H."/>
            <person name="King N."/>
            <person name="Lang F.B.F."/>
            <person name="Roger A.J."/>
            <person name="Ruiz-Trillo I."/>
            <person name="Young S.K."/>
            <person name="Zeng Q."/>
            <person name="Gargeya S."/>
            <person name="Fitzgerald M."/>
            <person name="Haas B."/>
            <person name="Abouelleil A."/>
            <person name="Alvarado L."/>
            <person name="Arachchi H.M."/>
            <person name="Berlin A."/>
            <person name="Chapman S.B."/>
            <person name="Gearin G."/>
            <person name="Goldberg J."/>
            <person name="Griggs A."/>
            <person name="Gujja S."/>
            <person name="Hansen M."/>
            <person name="Heiman D."/>
            <person name="Howarth C."/>
            <person name="Larimer J."/>
            <person name="Lui A."/>
            <person name="MacDonald P.J.P."/>
            <person name="McCowen C."/>
            <person name="Montmayeur A."/>
            <person name="Murphy C."/>
            <person name="Neiman D."/>
            <person name="Pearson M."/>
            <person name="Priest M."/>
            <person name="Roberts A."/>
            <person name="Saif S."/>
            <person name="Shea T."/>
            <person name="Sisk P."/>
            <person name="Stolte C."/>
            <person name="Sykes S."/>
            <person name="Wortman J."/>
            <person name="Nusbaum C."/>
            <person name="Birren B."/>
        </authorList>
    </citation>
    <scope>NUCLEOTIDE SEQUENCE [LARGE SCALE GENOMIC DNA]</scope>
    <source>
        <strain evidence="9 10">ATCC 38327</strain>
    </source>
</reference>
<dbReference type="VEuPathDB" id="FungiDB:AMAG_20167"/>
<dbReference type="InterPro" id="IPR030456">
    <property type="entry name" value="TF_fork_head_CS_2"/>
</dbReference>
<keyword evidence="5 6" id="KW-0539">Nucleus</keyword>
<feature type="region of interest" description="Disordered" evidence="7">
    <location>
        <begin position="173"/>
        <end position="192"/>
    </location>
</feature>
<dbReference type="OrthoDB" id="5954824at2759"/>
<dbReference type="PANTHER" id="PTHR45881">
    <property type="entry name" value="CHECKPOINT SUPPRESSOR 1-LIKE, ISOFORM A-RELATED"/>
    <property type="match status" value="1"/>
</dbReference>
<evidence type="ECO:0000256" key="4">
    <source>
        <dbReference type="ARBA" id="ARBA00023163"/>
    </source>
</evidence>
<dbReference type="SUPFAM" id="SSF46785">
    <property type="entry name" value="Winged helix' DNA-binding domain"/>
    <property type="match status" value="1"/>
</dbReference>
<evidence type="ECO:0000256" key="1">
    <source>
        <dbReference type="ARBA" id="ARBA00004123"/>
    </source>
</evidence>
<evidence type="ECO:0000256" key="3">
    <source>
        <dbReference type="ARBA" id="ARBA00023125"/>
    </source>
</evidence>
<dbReference type="eggNOG" id="KOG2294">
    <property type="taxonomic scope" value="Eukaryota"/>
</dbReference>
<dbReference type="InterPro" id="IPR036390">
    <property type="entry name" value="WH_DNA-bd_sf"/>
</dbReference>
<dbReference type="PROSITE" id="PS50039">
    <property type="entry name" value="FORK_HEAD_3"/>
    <property type="match status" value="1"/>
</dbReference>
<sequence>MSLSEISQFISDQYAYFRHATHSWQNSVRHNLSLNRAFQKVARPANTAVPKGKGCLWRIDPAHAHELTDEPKRPKRKAAELYGLDANGNSSLTANYPQHPPIPMHPALAGEFGPYGPMYSNNFPVFPPAPAPVLAHLAHPFAPPPGFPLPQPQLPEAVLAATGAAADGRDRGALLDSVPANHGKGAHGGECR</sequence>
<accession>A0A0L0T7P7</accession>
<keyword evidence="3 6" id="KW-0238">DNA-binding</keyword>
<evidence type="ECO:0000256" key="6">
    <source>
        <dbReference type="PROSITE-ProRule" id="PRU00089"/>
    </source>
</evidence>
<evidence type="ECO:0000256" key="2">
    <source>
        <dbReference type="ARBA" id="ARBA00023015"/>
    </source>
</evidence>
<dbReference type="STRING" id="578462.A0A0L0T7P7"/>
<keyword evidence="2" id="KW-0805">Transcription regulation</keyword>
<dbReference type="Gene3D" id="1.10.10.10">
    <property type="entry name" value="Winged helix-like DNA-binding domain superfamily/Winged helix DNA-binding domain"/>
    <property type="match status" value="1"/>
</dbReference>
<evidence type="ECO:0000259" key="8">
    <source>
        <dbReference type="PROSITE" id="PS50039"/>
    </source>
</evidence>
<name>A0A0L0T7P7_ALLM3</name>
<dbReference type="Pfam" id="PF00250">
    <property type="entry name" value="Forkhead"/>
    <property type="match status" value="1"/>
</dbReference>
<protein>
    <recommendedName>
        <fullName evidence="8">Fork-head domain-containing protein</fullName>
    </recommendedName>
</protein>
<keyword evidence="10" id="KW-1185">Reference proteome</keyword>
<feature type="DNA-binding region" description="Fork-head" evidence="6">
    <location>
        <begin position="1"/>
        <end position="78"/>
    </location>
</feature>
<dbReference type="InterPro" id="IPR036388">
    <property type="entry name" value="WH-like_DNA-bd_sf"/>
</dbReference>
<keyword evidence="4" id="KW-0804">Transcription</keyword>
<dbReference type="SMART" id="SM00339">
    <property type="entry name" value="FH"/>
    <property type="match status" value="1"/>
</dbReference>
<dbReference type="PROSITE" id="PS00658">
    <property type="entry name" value="FORK_HEAD_2"/>
    <property type="match status" value="1"/>
</dbReference>
<reference evidence="10" key="2">
    <citation type="submission" date="2009-11" db="EMBL/GenBank/DDBJ databases">
        <title>The Genome Sequence of Allomyces macrogynus strain ATCC 38327.</title>
        <authorList>
            <consortium name="The Broad Institute Genome Sequencing Platform"/>
            <person name="Russ C."/>
            <person name="Cuomo C."/>
            <person name="Shea T."/>
            <person name="Young S.K."/>
            <person name="Zeng Q."/>
            <person name="Koehrsen M."/>
            <person name="Haas B."/>
            <person name="Borodovsky M."/>
            <person name="Guigo R."/>
            <person name="Alvarado L."/>
            <person name="Berlin A."/>
            <person name="Borenstein D."/>
            <person name="Chen Z."/>
            <person name="Engels R."/>
            <person name="Freedman E."/>
            <person name="Gellesch M."/>
            <person name="Goldberg J."/>
            <person name="Griggs A."/>
            <person name="Gujja S."/>
            <person name="Heiman D."/>
            <person name="Hepburn T."/>
            <person name="Howarth C."/>
            <person name="Jen D."/>
            <person name="Larson L."/>
            <person name="Lewis B."/>
            <person name="Mehta T."/>
            <person name="Park D."/>
            <person name="Pearson M."/>
            <person name="Roberts A."/>
            <person name="Saif S."/>
            <person name="Shenoy N."/>
            <person name="Sisk P."/>
            <person name="Stolte C."/>
            <person name="Sykes S."/>
            <person name="Walk T."/>
            <person name="White J."/>
            <person name="Yandava C."/>
            <person name="Burger G."/>
            <person name="Gray M.W."/>
            <person name="Holland P.W.H."/>
            <person name="King N."/>
            <person name="Lang F.B.F."/>
            <person name="Roger A.J."/>
            <person name="Ruiz-Trillo I."/>
            <person name="Lander E."/>
            <person name="Nusbaum C."/>
        </authorList>
    </citation>
    <scope>NUCLEOTIDE SEQUENCE [LARGE SCALE GENOMIC DNA]</scope>
    <source>
        <strain evidence="10">ATCC 38327</strain>
    </source>
</reference>
<evidence type="ECO:0000313" key="10">
    <source>
        <dbReference type="Proteomes" id="UP000054350"/>
    </source>
</evidence>
<dbReference type="GO" id="GO:0005634">
    <property type="term" value="C:nucleus"/>
    <property type="evidence" value="ECO:0007669"/>
    <property type="project" value="UniProtKB-SubCell"/>
</dbReference>
<evidence type="ECO:0000256" key="7">
    <source>
        <dbReference type="SAM" id="MobiDB-lite"/>
    </source>
</evidence>
<proteinExistence type="predicted"/>
<feature type="domain" description="Fork-head" evidence="8">
    <location>
        <begin position="1"/>
        <end position="78"/>
    </location>
</feature>
<gene>
    <name evidence="9" type="ORF">AMAG_20167</name>
</gene>
<dbReference type="GO" id="GO:0000978">
    <property type="term" value="F:RNA polymerase II cis-regulatory region sequence-specific DNA binding"/>
    <property type="evidence" value="ECO:0007669"/>
    <property type="project" value="TreeGrafter"/>
</dbReference>
<comment type="subcellular location">
    <subcellularLocation>
        <location evidence="1 6">Nucleus</location>
    </subcellularLocation>
</comment>
<evidence type="ECO:0000313" key="9">
    <source>
        <dbReference type="EMBL" id="KNE70750.1"/>
    </source>
</evidence>
<organism evidence="9 10">
    <name type="scientific">Allomyces macrogynus (strain ATCC 38327)</name>
    <name type="common">Allomyces javanicus var. macrogynus</name>
    <dbReference type="NCBI Taxonomy" id="578462"/>
    <lineage>
        <taxon>Eukaryota</taxon>
        <taxon>Fungi</taxon>
        <taxon>Fungi incertae sedis</taxon>
        <taxon>Blastocladiomycota</taxon>
        <taxon>Blastocladiomycetes</taxon>
        <taxon>Blastocladiales</taxon>
        <taxon>Blastocladiaceae</taxon>
        <taxon>Allomyces</taxon>
    </lineage>
</organism>
<dbReference type="AlphaFoldDB" id="A0A0L0T7P7"/>
<dbReference type="PRINTS" id="PR00053">
    <property type="entry name" value="FORKHEAD"/>
</dbReference>
<dbReference type="InterPro" id="IPR001766">
    <property type="entry name" value="Fork_head_dom"/>
</dbReference>
<dbReference type="EMBL" id="GG745368">
    <property type="protein sequence ID" value="KNE70750.1"/>
    <property type="molecule type" value="Genomic_DNA"/>
</dbReference>
<dbReference type="Proteomes" id="UP000054350">
    <property type="component" value="Unassembled WGS sequence"/>
</dbReference>
<dbReference type="GO" id="GO:0000981">
    <property type="term" value="F:DNA-binding transcription factor activity, RNA polymerase II-specific"/>
    <property type="evidence" value="ECO:0007669"/>
    <property type="project" value="TreeGrafter"/>
</dbReference>
<evidence type="ECO:0000256" key="5">
    <source>
        <dbReference type="ARBA" id="ARBA00023242"/>
    </source>
</evidence>